<name>A0A1K2H6C0_9NEIS</name>
<evidence type="ECO:0000259" key="1">
    <source>
        <dbReference type="PROSITE" id="PS51186"/>
    </source>
</evidence>
<proteinExistence type="predicted"/>
<sequence>MELGDALVYGTAQIFHRADGEVIDHGDYRCIRTPDNPTFFWGNYLLFNAPPKPGDLARWEAMFEAEIASRQPQSRHRAFGWLGPRGNTEQFSAAGYTLSESVALACQQPSLPPHANPQIEVRPLLSEADWQAAIALQVLCRAAVFAEADYRAFKQAQFASYRRMVEAGIGYRYSAWCHGVLVAELGIFRGEGGLARYQNVCTHPDWRRQGMAGSLVYQAGIHALAALDARKLVIVAEEEGPQRLYRNLGFVPEEIAYGVDKAPPQAQ</sequence>
<dbReference type="InterPro" id="IPR016181">
    <property type="entry name" value="Acyl_CoA_acyltransferase"/>
</dbReference>
<dbReference type="OrthoDB" id="9796919at2"/>
<reference evidence="2 3" key="1">
    <citation type="submission" date="2016-11" db="EMBL/GenBank/DDBJ databases">
        <authorList>
            <person name="Jaros S."/>
            <person name="Januszkiewicz K."/>
            <person name="Wedrychowicz H."/>
        </authorList>
    </citation>
    <scope>NUCLEOTIDE SEQUENCE [LARGE SCALE GENOMIC DNA]</scope>
    <source>
        <strain evidence="2 3">DSM 18899</strain>
    </source>
</reference>
<dbReference type="GO" id="GO:0016747">
    <property type="term" value="F:acyltransferase activity, transferring groups other than amino-acyl groups"/>
    <property type="evidence" value="ECO:0007669"/>
    <property type="project" value="InterPro"/>
</dbReference>
<protein>
    <recommendedName>
        <fullName evidence="1">N-acetyltransferase domain-containing protein</fullName>
    </recommendedName>
</protein>
<dbReference type="STRING" id="1121279.SAMN02745887_00477"/>
<dbReference type="SUPFAM" id="SSF55729">
    <property type="entry name" value="Acyl-CoA N-acyltransferases (Nat)"/>
    <property type="match status" value="1"/>
</dbReference>
<accession>A0A1K2H6C0</accession>
<dbReference type="AlphaFoldDB" id="A0A1K2H6C0"/>
<dbReference type="RefSeq" id="WP_072427026.1">
    <property type="nucleotide sequence ID" value="NZ_FPKR01000002.1"/>
</dbReference>
<dbReference type="InterPro" id="IPR000182">
    <property type="entry name" value="GNAT_dom"/>
</dbReference>
<feature type="domain" description="N-acetyltransferase" evidence="1">
    <location>
        <begin position="119"/>
        <end position="267"/>
    </location>
</feature>
<dbReference type="Gene3D" id="3.40.630.30">
    <property type="match status" value="1"/>
</dbReference>
<gene>
    <name evidence="2" type="ORF">SAMN02745887_00477</name>
</gene>
<dbReference type="Pfam" id="PF13508">
    <property type="entry name" value="Acetyltransf_7"/>
    <property type="match status" value="1"/>
</dbReference>
<organism evidence="2 3">
    <name type="scientific">Chitinimonas taiwanensis DSM 18899</name>
    <dbReference type="NCBI Taxonomy" id="1121279"/>
    <lineage>
        <taxon>Bacteria</taxon>
        <taxon>Pseudomonadati</taxon>
        <taxon>Pseudomonadota</taxon>
        <taxon>Betaproteobacteria</taxon>
        <taxon>Neisseriales</taxon>
        <taxon>Chitinibacteraceae</taxon>
        <taxon>Chitinimonas</taxon>
    </lineage>
</organism>
<keyword evidence="3" id="KW-1185">Reference proteome</keyword>
<dbReference type="PROSITE" id="PS51186">
    <property type="entry name" value="GNAT"/>
    <property type="match status" value="1"/>
</dbReference>
<evidence type="ECO:0000313" key="2">
    <source>
        <dbReference type="EMBL" id="SFZ71872.1"/>
    </source>
</evidence>
<evidence type="ECO:0000313" key="3">
    <source>
        <dbReference type="Proteomes" id="UP000186513"/>
    </source>
</evidence>
<dbReference type="Proteomes" id="UP000186513">
    <property type="component" value="Unassembled WGS sequence"/>
</dbReference>
<dbReference type="EMBL" id="FPKR01000002">
    <property type="protein sequence ID" value="SFZ71872.1"/>
    <property type="molecule type" value="Genomic_DNA"/>
</dbReference>